<dbReference type="PANTHER" id="PTHR10989">
    <property type="entry name" value="ANDROGEN-INDUCED PROTEIN 1-RELATED"/>
    <property type="match status" value="1"/>
</dbReference>
<evidence type="ECO:0000313" key="19">
    <source>
        <dbReference type="Proteomes" id="UP000728032"/>
    </source>
</evidence>
<dbReference type="GO" id="GO:0012505">
    <property type="term" value="C:endomembrane system"/>
    <property type="evidence" value="ECO:0007669"/>
    <property type="project" value="UniProtKB-SubCell"/>
</dbReference>
<comment type="catalytic activity">
    <reaction evidence="15">
        <text>13-(9Z-hexadecenoyloxy)-octadecanoate + H2O = 13-hydroxy-octadecanoate + (9Z)-hexadecenoate + H(+)</text>
        <dbReference type="Rhea" id="RHEA:52076"/>
        <dbReference type="ChEBI" id="CHEBI:15377"/>
        <dbReference type="ChEBI" id="CHEBI:15378"/>
        <dbReference type="ChEBI" id="CHEBI:32372"/>
        <dbReference type="ChEBI" id="CHEBI:136304"/>
        <dbReference type="ChEBI" id="CHEBI:136315"/>
    </reaction>
    <physiologicalReaction direction="left-to-right" evidence="15">
        <dbReference type="Rhea" id="RHEA:52077"/>
    </physiologicalReaction>
</comment>
<comment type="subcellular location">
    <subcellularLocation>
        <location evidence="2">Endomembrane system</location>
        <topology evidence="2">Multi-pass membrane protein</topology>
    </subcellularLocation>
</comment>
<reference evidence="18" key="1">
    <citation type="submission" date="2020-11" db="EMBL/GenBank/DDBJ databases">
        <authorList>
            <person name="Tran Van P."/>
        </authorList>
    </citation>
    <scope>NUCLEOTIDE SEQUENCE</scope>
</reference>
<organism evidence="18">
    <name type="scientific">Oppiella nova</name>
    <dbReference type="NCBI Taxonomy" id="334625"/>
    <lineage>
        <taxon>Eukaryota</taxon>
        <taxon>Metazoa</taxon>
        <taxon>Ecdysozoa</taxon>
        <taxon>Arthropoda</taxon>
        <taxon>Chelicerata</taxon>
        <taxon>Arachnida</taxon>
        <taxon>Acari</taxon>
        <taxon>Acariformes</taxon>
        <taxon>Sarcoptiformes</taxon>
        <taxon>Oribatida</taxon>
        <taxon>Brachypylina</taxon>
        <taxon>Oppioidea</taxon>
        <taxon>Oppiidae</taxon>
        <taxon>Oppiella</taxon>
    </lineage>
</organism>
<comment type="catalytic activity">
    <reaction evidence="13">
        <text>9-octadecanoyloxy-octadecanoate + H2O = 9-hydroxy-octadecanoate + octadecanoate + H(+)</text>
        <dbReference type="Rhea" id="RHEA:52096"/>
        <dbReference type="ChEBI" id="CHEBI:15377"/>
        <dbReference type="ChEBI" id="CHEBI:15378"/>
        <dbReference type="ChEBI" id="CHEBI:25629"/>
        <dbReference type="ChEBI" id="CHEBI:136286"/>
        <dbReference type="ChEBI" id="CHEBI:136373"/>
    </reaction>
    <physiologicalReaction direction="left-to-right" evidence="13">
        <dbReference type="Rhea" id="RHEA:52097"/>
    </physiologicalReaction>
</comment>
<gene>
    <name evidence="18" type="ORF">ONB1V03_LOCUS14493</name>
</gene>
<feature type="transmembrane region" description="Helical" evidence="17">
    <location>
        <begin position="127"/>
        <end position="148"/>
    </location>
</feature>
<dbReference type="Pfam" id="PF04750">
    <property type="entry name" value="Far-17a_AIG1"/>
    <property type="match status" value="1"/>
</dbReference>
<evidence type="ECO:0000256" key="13">
    <source>
        <dbReference type="ARBA" id="ARBA00049221"/>
    </source>
</evidence>
<keyword evidence="5 17" id="KW-1133">Transmembrane helix</keyword>
<dbReference type="EMBL" id="OC928642">
    <property type="protein sequence ID" value="CAD7657868.1"/>
    <property type="molecule type" value="Genomic_DNA"/>
</dbReference>
<evidence type="ECO:0000256" key="8">
    <source>
        <dbReference type="ARBA" id="ARBA00047427"/>
    </source>
</evidence>
<feature type="transmembrane region" description="Helical" evidence="17">
    <location>
        <begin position="56"/>
        <end position="75"/>
    </location>
</feature>
<feature type="transmembrane region" description="Helical" evidence="17">
    <location>
        <begin position="87"/>
        <end position="107"/>
    </location>
</feature>
<comment type="catalytic activity">
    <reaction evidence="16">
        <text>12-(9Z-hexadecenoyloxy)-octadecanoate + H2O = 12-hydroxyoctadecanoate + (9Z)-hexadecenoate + H(+)</text>
        <dbReference type="Rhea" id="RHEA:52072"/>
        <dbReference type="ChEBI" id="CHEBI:15377"/>
        <dbReference type="ChEBI" id="CHEBI:15378"/>
        <dbReference type="ChEBI" id="CHEBI:32372"/>
        <dbReference type="ChEBI" id="CHEBI:84201"/>
        <dbReference type="ChEBI" id="CHEBI:136312"/>
    </reaction>
    <physiologicalReaction direction="left-to-right" evidence="16">
        <dbReference type="Rhea" id="RHEA:52073"/>
    </physiologicalReaction>
</comment>
<comment type="catalytic activity">
    <reaction evidence="9">
        <text>9-hexadecanoyloxy-octadecanoate + H2O = 9-hydroxy-octadecanoate + hexadecanoate + H(+)</text>
        <dbReference type="Rhea" id="RHEA:52052"/>
        <dbReference type="ChEBI" id="CHEBI:7896"/>
        <dbReference type="ChEBI" id="CHEBI:15377"/>
        <dbReference type="ChEBI" id="CHEBI:15378"/>
        <dbReference type="ChEBI" id="CHEBI:83670"/>
        <dbReference type="ChEBI" id="CHEBI:136286"/>
    </reaction>
    <physiologicalReaction direction="left-to-right" evidence="9">
        <dbReference type="Rhea" id="RHEA:52053"/>
    </physiologicalReaction>
</comment>
<evidence type="ECO:0000256" key="2">
    <source>
        <dbReference type="ARBA" id="ARBA00004127"/>
    </source>
</evidence>
<accession>A0A7R9MF77</accession>
<evidence type="ECO:0000256" key="11">
    <source>
        <dbReference type="ARBA" id="ARBA00048701"/>
    </source>
</evidence>
<dbReference type="EMBL" id="CAJPVJ010013817">
    <property type="protein sequence ID" value="CAG2175054.1"/>
    <property type="molecule type" value="Genomic_DNA"/>
</dbReference>
<protein>
    <recommendedName>
        <fullName evidence="20">Androgen-dependent TFPI-regulating protein</fullName>
    </recommendedName>
</protein>
<feature type="transmembrane region" description="Helical" evidence="17">
    <location>
        <begin position="160"/>
        <end position="180"/>
    </location>
</feature>
<evidence type="ECO:0000256" key="17">
    <source>
        <dbReference type="SAM" id="Phobius"/>
    </source>
</evidence>
<dbReference type="GO" id="GO:0016020">
    <property type="term" value="C:membrane"/>
    <property type="evidence" value="ECO:0007669"/>
    <property type="project" value="InterPro"/>
</dbReference>
<feature type="transmembrane region" description="Helical" evidence="17">
    <location>
        <begin position="7"/>
        <end position="27"/>
    </location>
</feature>
<dbReference type="PANTHER" id="PTHR10989:SF16">
    <property type="entry name" value="AT02829P-RELATED"/>
    <property type="match status" value="1"/>
</dbReference>
<evidence type="ECO:0000256" key="4">
    <source>
        <dbReference type="ARBA" id="ARBA00022692"/>
    </source>
</evidence>
<feature type="transmembrane region" description="Helical" evidence="17">
    <location>
        <begin position="200"/>
        <end position="219"/>
    </location>
</feature>
<evidence type="ECO:0008006" key="20">
    <source>
        <dbReference type="Google" id="ProtNLM"/>
    </source>
</evidence>
<sequence>MPAMVRSYVLSVLVHMSATIVYGYSLYWCYTNPDIPTKNPKGAIGWRYKYLTFWDLWLQFIAFSLCLLSDILSTQSKSSQIARLRDIVFNSLALPVGIFVVISFWGIYAVDRELIFPTGIEKWYPVWLNHTTHTIVLPVLLLESYLVCHQSASRGPRTSYPHLLLIVVIAYLLWTLFIAMQTGHWVYGILEVLNWPSRGAFFAGSASLIMSFFYVGSYINTTFWGTVPTAKAKSDNNRRKVK</sequence>
<dbReference type="OrthoDB" id="1898221at2759"/>
<comment type="catalytic activity">
    <reaction evidence="14">
        <text>13-(9Z-octadecenoyloxy)-octadecanoate + H2O = 13-hydroxy-octadecanoate + (9Z)-octadecenoate + H(+)</text>
        <dbReference type="Rhea" id="RHEA:52064"/>
        <dbReference type="ChEBI" id="CHEBI:15377"/>
        <dbReference type="ChEBI" id="CHEBI:15378"/>
        <dbReference type="ChEBI" id="CHEBI:30823"/>
        <dbReference type="ChEBI" id="CHEBI:136303"/>
        <dbReference type="ChEBI" id="CHEBI:136304"/>
    </reaction>
    <physiologicalReaction direction="left-to-right" evidence="14">
        <dbReference type="Rhea" id="RHEA:52065"/>
    </physiologicalReaction>
</comment>
<dbReference type="InterPro" id="IPR006838">
    <property type="entry name" value="ADTRP_AIG1"/>
</dbReference>
<evidence type="ECO:0000256" key="7">
    <source>
        <dbReference type="ARBA" id="ARBA00047368"/>
    </source>
</evidence>
<evidence type="ECO:0000256" key="12">
    <source>
        <dbReference type="ARBA" id="ARBA00048800"/>
    </source>
</evidence>
<comment type="catalytic activity">
    <reaction evidence="10">
        <text>12-octadecanoyloxy-octadecanoate + H2O = 12-hydroxyoctadecanoate + octadecanoate + H(+)</text>
        <dbReference type="Rhea" id="RHEA:52080"/>
        <dbReference type="ChEBI" id="CHEBI:15377"/>
        <dbReference type="ChEBI" id="CHEBI:15378"/>
        <dbReference type="ChEBI" id="CHEBI:25629"/>
        <dbReference type="ChEBI" id="CHEBI:84201"/>
        <dbReference type="ChEBI" id="CHEBI:136330"/>
    </reaction>
    <physiologicalReaction direction="left-to-right" evidence="10">
        <dbReference type="Rhea" id="RHEA:52081"/>
    </physiologicalReaction>
</comment>
<comment type="catalytic activity">
    <reaction evidence="1">
        <text>9-(9Z-hexadecenoyloxy)-octadecanoate + H2O = (9Z)-hexadecenoate + 9-hydroxy-octadecanoate + H(+)</text>
        <dbReference type="Rhea" id="RHEA:52068"/>
        <dbReference type="ChEBI" id="CHEBI:15377"/>
        <dbReference type="ChEBI" id="CHEBI:15378"/>
        <dbReference type="ChEBI" id="CHEBI:32372"/>
        <dbReference type="ChEBI" id="CHEBI:136286"/>
        <dbReference type="ChEBI" id="CHEBI:136309"/>
    </reaction>
    <physiologicalReaction direction="left-to-right" evidence="1">
        <dbReference type="Rhea" id="RHEA:52069"/>
    </physiologicalReaction>
</comment>
<comment type="catalytic activity">
    <reaction evidence="12">
        <text>9-(9Z-octadecenoyloxy)-octadecanoate + H2O = 9-hydroxy-octadecanoate + (9Z)-octadecenoate + H(+)</text>
        <dbReference type="Rhea" id="RHEA:52048"/>
        <dbReference type="ChEBI" id="CHEBI:15377"/>
        <dbReference type="ChEBI" id="CHEBI:15378"/>
        <dbReference type="ChEBI" id="CHEBI:30823"/>
        <dbReference type="ChEBI" id="CHEBI:136282"/>
        <dbReference type="ChEBI" id="CHEBI:136286"/>
    </reaction>
    <physiologicalReaction direction="left-to-right" evidence="12">
        <dbReference type="Rhea" id="RHEA:52049"/>
    </physiologicalReaction>
</comment>
<dbReference type="AlphaFoldDB" id="A0A7R9MF77"/>
<evidence type="ECO:0000256" key="15">
    <source>
        <dbReference type="ARBA" id="ARBA00049322"/>
    </source>
</evidence>
<proteinExistence type="inferred from homology"/>
<evidence type="ECO:0000256" key="1">
    <source>
        <dbReference type="ARBA" id="ARBA00000923"/>
    </source>
</evidence>
<comment type="similarity">
    <text evidence="3">Belongs to the AIG1 family.</text>
</comment>
<evidence type="ECO:0000256" key="5">
    <source>
        <dbReference type="ARBA" id="ARBA00022989"/>
    </source>
</evidence>
<comment type="catalytic activity">
    <reaction evidence="7">
        <text>12-hexadecanoyloxy-octadecanoate + H2O = 12-hydroxyoctadecanoate + hexadecanoate + H(+)</text>
        <dbReference type="Rhea" id="RHEA:52056"/>
        <dbReference type="ChEBI" id="CHEBI:7896"/>
        <dbReference type="ChEBI" id="CHEBI:15377"/>
        <dbReference type="ChEBI" id="CHEBI:15378"/>
        <dbReference type="ChEBI" id="CHEBI:83677"/>
        <dbReference type="ChEBI" id="CHEBI:84201"/>
    </reaction>
    <physiologicalReaction direction="left-to-right" evidence="7">
        <dbReference type="Rhea" id="RHEA:52057"/>
    </physiologicalReaction>
</comment>
<evidence type="ECO:0000256" key="14">
    <source>
        <dbReference type="ARBA" id="ARBA00049296"/>
    </source>
</evidence>
<evidence type="ECO:0000256" key="16">
    <source>
        <dbReference type="ARBA" id="ARBA00049428"/>
    </source>
</evidence>
<evidence type="ECO:0000313" key="18">
    <source>
        <dbReference type="EMBL" id="CAD7657868.1"/>
    </source>
</evidence>
<evidence type="ECO:0000256" key="3">
    <source>
        <dbReference type="ARBA" id="ARBA00009300"/>
    </source>
</evidence>
<evidence type="ECO:0000256" key="6">
    <source>
        <dbReference type="ARBA" id="ARBA00023136"/>
    </source>
</evidence>
<keyword evidence="6 17" id="KW-0472">Membrane</keyword>
<evidence type="ECO:0000256" key="10">
    <source>
        <dbReference type="ARBA" id="ARBA00048680"/>
    </source>
</evidence>
<comment type="catalytic activity">
    <reaction evidence="11">
        <text>12-(9Z-octadecenoyloxy)-octadecanoate + H2O = 12-hydroxyoctadecanoate + (9Z)-octadecenoate + H(+)</text>
        <dbReference type="Rhea" id="RHEA:52060"/>
        <dbReference type="ChEBI" id="CHEBI:15377"/>
        <dbReference type="ChEBI" id="CHEBI:15378"/>
        <dbReference type="ChEBI" id="CHEBI:30823"/>
        <dbReference type="ChEBI" id="CHEBI:84201"/>
        <dbReference type="ChEBI" id="CHEBI:136302"/>
    </reaction>
    <physiologicalReaction direction="left-to-right" evidence="11">
        <dbReference type="Rhea" id="RHEA:52061"/>
    </physiologicalReaction>
</comment>
<evidence type="ECO:0000256" key="9">
    <source>
        <dbReference type="ARBA" id="ARBA00047863"/>
    </source>
</evidence>
<keyword evidence="19" id="KW-1185">Reference proteome</keyword>
<dbReference type="Proteomes" id="UP000728032">
    <property type="component" value="Unassembled WGS sequence"/>
</dbReference>
<keyword evidence="4 17" id="KW-0812">Transmembrane</keyword>
<comment type="catalytic activity">
    <reaction evidence="8">
        <text>13-octadecanoyloxy-octadecanoate + H2O = 13-hydroxy-octadecanoate + octadecanoate + H(+)</text>
        <dbReference type="Rhea" id="RHEA:52084"/>
        <dbReference type="ChEBI" id="CHEBI:15377"/>
        <dbReference type="ChEBI" id="CHEBI:15378"/>
        <dbReference type="ChEBI" id="CHEBI:25629"/>
        <dbReference type="ChEBI" id="CHEBI:136304"/>
        <dbReference type="ChEBI" id="CHEBI:136335"/>
    </reaction>
    <physiologicalReaction direction="left-to-right" evidence="8">
        <dbReference type="Rhea" id="RHEA:52085"/>
    </physiologicalReaction>
</comment>
<name>A0A7R9MF77_9ACAR</name>